<evidence type="ECO:0000313" key="3">
    <source>
        <dbReference type="Proteomes" id="UP000001542"/>
    </source>
</evidence>
<dbReference type="OrthoDB" id="10577489at2759"/>
<organism evidence="2 3">
    <name type="scientific">Trichomonas vaginalis (strain ATCC PRA-98 / G3)</name>
    <dbReference type="NCBI Taxonomy" id="412133"/>
    <lineage>
        <taxon>Eukaryota</taxon>
        <taxon>Metamonada</taxon>
        <taxon>Parabasalia</taxon>
        <taxon>Trichomonadida</taxon>
        <taxon>Trichomonadidae</taxon>
        <taxon>Trichomonas</taxon>
    </lineage>
</organism>
<feature type="transmembrane region" description="Helical" evidence="1">
    <location>
        <begin position="150"/>
        <end position="171"/>
    </location>
</feature>
<dbReference type="KEGG" id="tva:4753643"/>
<dbReference type="VEuPathDB" id="TrichDB:TVAG_008920"/>
<dbReference type="SMR" id="A2FGT7"/>
<feature type="transmembrane region" description="Helical" evidence="1">
    <location>
        <begin position="645"/>
        <end position="663"/>
    </location>
</feature>
<feature type="transmembrane region" description="Helical" evidence="1">
    <location>
        <begin position="177"/>
        <end position="198"/>
    </location>
</feature>
<dbReference type="EMBL" id="DS113784">
    <property type="protein sequence ID" value="EAX95881.1"/>
    <property type="molecule type" value="Genomic_DNA"/>
</dbReference>
<keyword evidence="1" id="KW-0472">Membrane</keyword>
<protein>
    <submittedName>
        <fullName evidence="2">Uncharacterized protein</fullName>
    </submittedName>
</protein>
<reference evidence="2" key="2">
    <citation type="journal article" date="2007" name="Science">
        <title>Draft genome sequence of the sexually transmitted pathogen Trichomonas vaginalis.</title>
        <authorList>
            <person name="Carlton J.M."/>
            <person name="Hirt R.P."/>
            <person name="Silva J.C."/>
            <person name="Delcher A.L."/>
            <person name="Schatz M."/>
            <person name="Zhao Q."/>
            <person name="Wortman J.R."/>
            <person name="Bidwell S.L."/>
            <person name="Alsmark U.C.M."/>
            <person name="Besteiro S."/>
            <person name="Sicheritz-Ponten T."/>
            <person name="Noel C.J."/>
            <person name="Dacks J.B."/>
            <person name="Foster P.G."/>
            <person name="Simillion C."/>
            <person name="Van de Peer Y."/>
            <person name="Miranda-Saavedra D."/>
            <person name="Barton G.J."/>
            <person name="Westrop G.D."/>
            <person name="Mueller S."/>
            <person name="Dessi D."/>
            <person name="Fiori P.L."/>
            <person name="Ren Q."/>
            <person name="Paulsen I."/>
            <person name="Zhang H."/>
            <person name="Bastida-Corcuera F.D."/>
            <person name="Simoes-Barbosa A."/>
            <person name="Brown M.T."/>
            <person name="Hayes R.D."/>
            <person name="Mukherjee M."/>
            <person name="Okumura C.Y."/>
            <person name="Schneider R."/>
            <person name="Smith A.J."/>
            <person name="Vanacova S."/>
            <person name="Villalvazo M."/>
            <person name="Haas B.J."/>
            <person name="Pertea M."/>
            <person name="Feldblyum T.V."/>
            <person name="Utterback T.R."/>
            <person name="Shu C.L."/>
            <person name="Osoegawa K."/>
            <person name="de Jong P.J."/>
            <person name="Hrdy I."/>
            <person name="Horvathova L."/>
            <person name="Zubacova Z."/>
            <person name="Dolezal P."/>
            <person name="Malik S.B."/>
            <person name="Logsdon J.M. Jr."/>
            <person name="Henze K."/>
            <person name="Gupta A."/>
            <person name="Wang C.C."/>
            <person name="Dunne R.L."/>
            <person name="Upcroft J.A."/>
            <person name="Upcroft P."/>
            <person name="White O."/>
            <person name="Salzberg S.L."/>
            <person name="Tang P."/>
            <person name="Chiu C.-H."/>
            <person name="Lee Y.-S."/>
            <person name="Embley T.M."/>
            <person name="Coombs G.H."/>
            <person name="Mottram J.C."/>
            <person name="Tachezy J."/>
            <person name="Fraser-Liggett C.M."/>
            <person name="Johnson P.J."/>
        </authorList>
    </citation>
    <scope>NUCLEOTIDE SEQUENCE [LARGE SCALE GENOMIC DNA]</scope>
    <source>
        <strain evidence="2">G3</strain>
    </source>
</reference>
<name>A2FGT7_TRIV3</name>
<dbReference type="Proteomes" id="UP000001542">
    <property type="component" value="Unassembled WGS sequence"/>
</dbReference>
<feature type="transmembrane region" description="Helical" evidence="1">
    <location>
        <begin position="470"/>
        <end position="494"/>
    </location>
</feature>
<evidence type="ECO:0000256" key="1">
    <source>
        <dbReference type="SAM" id="Phobius"/>
    </source>
</evidence>
<feature type="transmembrane region" description="Helical" evidence="1">
    <location>
        <begin position="50"/>
        <end position="73"/>
    </location>
</feature>
<proteinExistence type="predicted"/>
<feature type="transmembrane region" description="Helical" evidence="1">
    <location>
        <begin position="116"/>
        <end position="138"/>
    </location>
</feature>
<feature type="transmembrane region" description="Helical" evidence="1">
    <location>
        <begin position="12"/>
        <end position="38"/>
    </location>
</feature>
<dbReference type="RefSeq" id="XP_001308811.1">
    <property type="nucleotide sequence ID" value="XM_001308810.1"/>
</dbReference>
<evidence type="ECO:0000313" key="2">
    <source>
        <dbReference type="EMBL" id="EAX95881.1"/>
    </source>
</evidence>
<dbReference type="InParanoid" id="A2FGT7"/>
<dbReference type="VEuPathDB" id="TrichDB:TVAGG3_0313670"/>
<dbReference type="AlphaFoldDB" id="A2FGT7"/>
<feature type="transmembrane region" description="Helical" evidence="1">
    <location>
        <begin position="758"/>
        <end position="784"/>
    </location>
</feature>
<accession>A2FGT7</accession>
<keyword evidence="1" id="KW-1133">Transmembrane helix</keyword>
<keyword evidence="3" id="KW-1185">Reference proteome</keyword>
<keyword evidence="1" id="KW-0812">Transmembrane</keyword>
<reference evidence="2" key="1">
    <citation type="submission" date="2006-10" db="EMBL/GenBank/DDBJ databases">
        <authorList>
            <person name="Amadeo P."/>
            <person name="Zhao Q."/>
            <person name="Wortman J."/>
            <person name="Fraser-Liggett C."/>
            <person name="Carlton J."/>
        </authorList>
    </citation>
    <scope>NUCLEOTIDE SEQUENCE</scope>
    <source>
        <strain evidence="2">G3</strain>
    </source>
</reference>
<gene>
    <name evidence="2" type="ORF">TVAG_008920</name>
</gene>
<feature type="transmembrane region" description="Helical" evidence="1">
    <location>
        <begin position="85"/>
        <end position="110"/>
    </location>
</feature>
<sequence length="938" mass="106991">MLKAQKNTVKQLNYFFIYSFLIYPLFRSCFITVTANFLRAIFDEPSVGTFFVSAIALVVLGLMIFMVRLCAFATGSSPSPNISNLIAIWAPNTWESVFFDVIIVIGFLIIELESTAKKLLISILLIVRFVILITLVFLHIDKIYYIRFSAYQFVSCMFLTFDIYMIVLIILSFKPGLIPFAGIISIWLLIPLFCYIGLKIRCMHISKTLLKKLKSVDKPEVMPKQGTKAEEEMFSDIYSEMDFKTSKIALMAVRTACYWSLDCFADCSLLKYVIHTFPDLQFQMLYMAFLIPDNIGYLKTLIDSFLSKQNPSFLQAAILYQLLTSIQESSNEGCQAISREISKQTLASIKCEQVLSKFWSGCYKGDISQMARSAFTLHQNLKELSDNWKQLVIRYPYSTPIIKEYIKYLVGVGTQHRIAESILKIHPKLMDNVQSNNSPDANEINESILHQSVEDAVDRRPIISLHRARVFIFITVFLAFLFIICAIVLAFIFINISYGMSNYLYYSDTTCSLIVHSPNLLQKIIVSGTPGRKSFFNHAKTLDTSITGLLSSMPSGILKNNTELSEDLYSQVNKYNVSSQSGLVKALRLYSYYARSVPFVPDNDTLVFLMSKNTFGIAYSVFLASDAELSSIQNIISKVKKYIPIYYGVIWGVMLIIMIPFVFNALQNVKSELKYIFNLYLTIPRSVITEFMDPDSKNKKGKTGLPITNNLLDLDQNDVNNQATVSENENKAAENLKLLVHDQSTTQSVLPNNFQIKVWIILTSVTFTLLIGATIEVSLFTSFVNEMMVEFKTLQILSRRIIGCSVALQGIVSNFSDFPRDFCESLLNSAKKQNSQLLLAIDQKEVSQKFLTYQPVYDFVHANKCNDTTNVSCWSYANIMDSFLIFATQAYNNSISDDNFFKWTVLYNDYLYPESYQLHKIGYDFIIKQFKTERLILL</sequence>